<dbReference type="GO" id="GO:0006813">
    <property type="term" value="P:potassium ion transport"/>
    <property type="evidence" value="ECO:0007669"/>
    <property type="project" value="InterPro"/>
</dbReference>
<accession>X1DVK6</accession>
<dbReference type="SUPFAM" id="SSF51735">
    <property type="entry name" value="NAD(P)-binding Rossmann-fold domains"/>
    <property type="match status" value="1"/>
</dbReference>
<dbReference type="AlphaFoldDB" id="X1DVK6"/>
<feature type="non-terminal residue" evidence="2">
    <location>
        <position position="1"/>
    </location>
</feature>
<dbReference type="InterPro" id="IPR036291">
    <property type="entry name" value="NAD(P)-bd_dom_sf"/>
</dbReference>
<dbReference type="InterPro" id="IPR003148">
    <property type="entry name" value="RCK_N"/>
</dbReference>
<name>X1DVK6_9ZZZZ</name>
<protein>
    <recommendedName>
        <fullName evidence="1">RCK N-terminal domain-containing protein</fullName>
    </recommendedName>
</protein>
<evidence type="ECO:0000313" key="2">
    <source>
        <dbReference type="EMBL" id="GAH00423.1"/>
    </source>
</evidence>
<comment type="caution">
    <text evidence="2">The sequence shown here is derived from an EMBL/GenBank/DDBJ whole genome shotgun (WGS) entry which is preliminary data.</text>
</comment>
<gene>
    <name evidence="2" type="ORF">S01H4_43630</name>
</gene>
<feature type="domain" description="RCK N-terminal" evidence="1">
    <location>
        <begin position="7"/>
        <end position="88"/>
    </location>
</feature>
<dbReference type="Pfam" id="PF02254">
    <property type="entry name" value="TrkA_N"/>
    <property type="match status" value="1"/>
</dbReference>
<reference evidence="2" key="1">
    <citation type="journal article" date="2014" name="Front. Microbiol.">
        <title>High frequency of phylogenetically diverse reductive dehalogenase-homologous genes in deep subseafloor sedimentary metagenomes.</title>
        <authorList>
            <person name="Kawai M."/>
            <person name="Futagami T."/>
            <person name="Toyoda A."/>
            <person name="Takaki Y."/>
            <person name="Nishi S."/>
            <person name="Hori S."/>
            <person name="Arai W."/>
            <person name="Tsubouchi T."/>
            <person name="Morono Y."/>
            <person name="Uchiyama I."/>
            <person name="Ito T."/>
            <person name="Fujiyama A."/>
            <person name="Inagaki F."/>
            <person name="Takami H."/>
        </authorList>
    </citation>
    <scope>NUCLEOTIDE SEQUENCE</scope>
    <source>
        <strain evidence="2">Expedition CK06-06</strain>
    </source>
</reference>
<dbReference type="Gene3D" id="3.40.50.720">
    <property type="entry name" value="NAD(P)-binding Rossmann-like Domain"/>
    <property type="match status" value="1"/>
</dbReference>
<proteinExistence type="predicted"/>
<organism evidence="2">
    <name type="scientific">marine sediment metagenome</name>
    <dbReference type="NCBI Taxonomy" id="412755"/>
    <lineage>
        <taxon>unclassified sequences</taxon>
        <taxon>metagenomes</taxon>
        <taxon>ecological metagenomes</taxon>
    </lineage>
</organism>
<dbReference type="EMBL" id="BART01024087">
    <property type="protein sequence ID" value="GAH00423.1"/>
    <property type="molecule type" value="Genomic_DNA"/>
</dbReference>
<sequence length="175" mass="20107">GLNSPFEDNRELVEDLINSSCPVVVGDPTETINLEFASVKRAKEVFIGIDDARIALICTEKIRKLNPECPIYVRAFGDHVQDYLKQEPLNAISFSTSKWAMDGIQEWIKGKKGNALVIGRDSLTHRIAYNISLQPEREVFLFDDEHDGIEFTVNERLHFIEEFVYFLRNLKFNLS</sequence>
<evidence type="ECO:0000259" key="1">
    <source>
        <dbReference type="Pfam" id="PF02254"/>
    </source>
</evidence>